<dbReference type="EMBL" id="HBUF01344053">
    <property type="protein sequence ID" value="CAG6707337.1"/>
    <property type="molecule type" value="Transcribed_RNA"/>
</dbReference>
<evidence type="ECO:0000256" key="2">
    <source>
        <dbReference type="SAM" id="SignalP"/>
    </source>
</evidence>
<dbReference type="PANTHER" id="PTHR11311">
    <property type="entry name" value="SPONDIN"/>
    <property type="match status" value="1"/>
</dbReference>
<dbReference type="Pfam" id="PF06468">
    <property type="entry name" value="Spond_N"/>
    <property type="match status" value="1"/>
</dbReference>
<feature type="domain" description="Spondin" evidence="3">
    <location>
        <begin position="23"/>
        <end position="208"/>
    </location>
</feature>
<reference evidence="4" key="1">
    <citation type="submission" date="2021-05" db="EMBL/GenBank/DDBJ databases">
        <authorList>
            <person name="Alioto T."/>
            <person name="Alioto T."/>
            <person name="Gomez Garrido J."/>
        </authorList>
    </citation>
    <scope>NUCLEOTIDE SEQUENCE</scope>
</reference>
<dbReference type="GO" id="GO:0031012">
    <property type="term" value="C:extracellular matrix"/>
    <property type="evidence" value="ECO:0007669"/>
    <property type="project" value="TreeGrafter"/>
</dbReference>
<dbReference type="InterPro" id="IPR009465">
    <property type="entry name" value="Spondin_N"/>
</dbReference>
<feature type="compositionally biased region" description="Basic residues" evidence="1">
    <location>
        <begin position="416"/>
        <end position="426"/>
    </location>
</feature>
<dbReference type="AlphaFoldDB" id="A0A8D8URD4"/>
<protein>
    <submittedName>
        <fullName evidence="4">Spondin-2</fullName>
    </submittedName>
</protein>
<feature type="compositionally biased region" description="Basic and acidic residues" evidence="1">
    <location>
        <begin position="358"/>
        <end position="376"/>
    </location>
</feature>
<dbReference type="NCBIfam" id="NF038123">
    <property type="entry name" value="NF038123_dom"/>
    <property type="match status" value="1"/>
</dbReference>
<feature type="compositionally biased region" description="Basic residues" evidence="1">
    <location>
        <begin position="328"/>
        <end position="340"/>
    </location>
</feature>
<feature type="compositionally biased region" description="Polar residues" evidence="1">
    <location>
        <begin position="394"/>
        <end position="415"/>
    </location>
</feature>
<feature type="region of interest" description="Disordered" evidence="1">
    <location>
        <begin position="311"/>
        <end position="435"/>
    </location>
</feature>
<sequence length="435" mass="49709">MKTYRIPSFLVWFYLGTLSPVQILSQCSEGSLITYRLSVNTFWSQEAFPKHFPDTRPVAQWSKLYGVSHKNNLTLFQVGTLADKSLQQFAEFGKTDEYESRLNHSLVLSQFYAPPIKKGVGVTSTMFFVSGEYSKVSFVMKIHPSPDWFIGMDSLDLCYNGTWIENKSIVATPMDAGTDEGFTFTAPDYANEVPEAVYTITSTFPREPYSSLYYKDLTTLPTMAEFIITKELEYAKKSEKIHKTKPCPEIKAIAAIQNITTTLFMPQTCESNSNNTLFSNSTKNSTPNINGTSVAQLQNIIEHIQLNNNSTESLDRTSMETSSEFQVRKRRKRKNKKHLKSVVQMLKEILNNEQTNESESKETDKVKKRSNGENKEKKGKQKTSKALRERNNDKQQTVSKQTNLAKSKNKTSNTQRNKKRHERTKHKTELDVQDS</sequence>
<proteinExistence type="predicted"/>
<dbReference type="InterPro" id="IPR038678">
    <property type="entry name" value="Spondin_N_sf"/>
</dbReference>
<organism evidence="4">
    <name type="scientific">Cacopsylla melanoneura</name>
    <dbReference type="NCBI Taxonomy" id="428564"/>
    <lineage>
        <taxon>Eukaryota</taxon>
        <taxon>Metazoa</taxon>
        <taxon>Ecdysozoa</taxon>
        <taxon>Arthropoda</taxon>
        <taxon>Hexapoda</taxon>
        <taxon>Insecta</taxon>
        <taxon>Pterygota</taxon>
        <taxon>Neoptera</taxon>
        <taxon>Paraneoptera</taxon>
        <taxon>Hemiptera</taxon>
        <taxon>Sternorrhyncha</taxon>
        <taxon>Psylloidea</taxon>
        <taxon>Psyllidae</taxon>
        <taxon>Psyllinae</taxon>
        <taxon>Cacopsylla</taxon>
    </lineage>
</organism>
<name>A0A8D8URD4_9HEMI</name>
<dbReference type="PROSITE" id="PS51020">
    <property type="entry name" value="SPONDIN"/>
    <property type="match status" value="1"/>
</dbReference>
<feature type="chain" id="PRO_5034581303" evidence="2">
    <location>
        <begin position="26"/>
        <end position="435"/>
    </location>
</feature>
<dbReference type="GO" id="GO:0007155">
    <property type="term" value="P:cell adhesion"/>
    <property type="evidence" value="ECO:0007669"/>
    <property type="project" value="TreeGrafter"/>
</dbReference>
<evidence type="ECO:0000313" key="4">
    <source>
        <dbReference type="EMBL" id="CAG6707337.1"/>
    </source>
</evidence>
<keyword evidence="2" id="KW-0732">Signal</keyword>
<evidence type="ECO:0000256" key="1">
    <source>
        <dbReference type="SAM" id="MobiDB-lite"/>
    </source>
</evidence>
<dbReference type="Gene3D" id="2.60.40.2130">
    <property type="entry name" value="F-spondin domain"/>
    <property type="match status" value="1"/>
</dbReference>
<accession>A0A8D8URD4</accession>
<feature type="signal peptide" evidence="2">
    <location>
        <begin position="1"/>
        <end position="25"/>
    </location>
</feature>
<evidence type="ECO:0000259" key="3">
    <source>
        <dbReference type="PROSITE" id="PS51020"/>
    </source>
</evidence>
<dbReference type="InterPro" id="IPR051418">
    <property type="entry name" value="Spondin/Thrombospondin_T1"/>
</dbReference>
<dbReference type="PANTHER" id="PTHR11311:SF15">
    <property type="entry name" value="SPONDIN-2"/>
    <property type="match status" value="1"/>
</dbReference>